<proteinExistence type="predicted"/>
<reference evidence="1 2" key="1">
    <citation type="journal article" date="2019" name="Sci. Rep.">
        <title>Orb-weaving spider Araneus ventricosus genome elucidates the spidroin gene catalogue.</title>
        <authorList>
            <person name="Kono N."/>
            <person name="Nakamura H."/>
            <person name="Ohtoshi R."/>
            <person name="Moran D.A.P."/>
            <person name="Shinohara A."/>
            <person name="Yoshida Y."/>
            <person name="Fujiwara M."/>
            <person name="Mori M."/>
            <person name="Tomita M."/>
            <person name="Arakawa K."/>
        </authorList>
    </citation>
    <scope>NUCLEOTIDE SEQUENCE [LARGE SCALE GENOMIC DNA]</scope>
</reference>
<name>A0A4Y2TF64_ARAVE</name>
<evidence type="ECO:0000313" key="1">
    <source>
        <dbReference type="EMBL" id="GBN97735.1"/>
    </source>
</evidence>
<protein>
    <submittedName>
        <fullName evidence="1">Uncharacterized protein</fullName>
    </submittedName>
</protein>
<comment type="caution">
    <text evidence="1">The sequence shown here is derived from an EMBL/GenBank/DDBJ whole genome shotgun (WGS) entry which is preliminary data.</text>
</comment>
<dbReference type="AlphaFoldDB" id="A0A4Y2TF64"/>
<keyword evidence="2" id="KW-1185">Reference proteome</keyword>
<dbReference type="EMBL" id="BGPR01027322">
    <property type="protein sequence ID" value="GBN97735.1"/>
    <property type="molecule type" value="Genomic_DNA"/>
</dbReference>
<gene>
    <name evidence="1" type="ORF">AVEN_223246_1</name>
</gene>
<evidence type="ECO:0000313" key="2">
    <source>
        <dbReference type="Proteomes" id="UP000499080"/>
    </source>
</evidence>
<dbReference type="Proteomes" id="UP000499080">
    <property type="component" value="Unassembled WGS sequence"/>
</dbReference>
<accession>A0A4Y2TF64</accession>
<sequence>MAEMWTVFNQLKMQTVADSFIQQQEIKTNGATLKVTMVSLDIVCIPVVSMRHVRDQILAVALPIVRRKYPFCLESTVAPFFHPCHPTCLRPP</sequence>
<organism evidence="1 2">
    <name type="scientific">Araneus ventricosus</name>
    <name type="common">Orbweaver spider</name>
    <name type="synonym">Epeira ventricosa</name>
    <dbReference type="NCBI Taxonomy" id="182803"/>
    <lineage>
        <taxon>Eukaryota</taxon>
        <taxon>Metazoa</taxon>
        <taxon>Ecdysozoa</taxon>
        <taxon>Arthropoda</taxon>
        <taxon>Chelicerata</taxon>
        <taxon>Arachnida</taxon>
        <taxon>Araneae</taxon>
        <taxon>Araneomorphae</taxon>
        <taxon>Entelegynae</taxon>
        <taxon>Araneoidea</taxon>
        <taxon>Araneidae</taxon>
        <taxon>Araneus</taxon>
    </lineage>
</organism>